<comment type="caution">
    <text evidence="3">The sequence shown here is derived from an EMBL/GenBank/DDBJ whole genome shotgun (WGS) entry which is preliminary data.</text>
</comment>
<protein>
    <submittedName>
        <fullName evidence="3">Uncharacterized protein</fullName>
    </submittedName>
</protein>
<feature type="compositionally biased region" description="Basic and acidic residues" evidence="2">
    <location>
        <begin position="149"/>
        <end position="168"/>
    </location>
</feature>
<dbReference type="SMART" id="SM00248">
    <property type="entry name" value="ANK"/>
    <property type="match status" value="3"/>
</dbReference>
<reference evidence="3 4" key="1">
    <citation type="journal article" date="2018" name="PLoS Genet.">
        <title>Population sequencing reveals clonal diversity and ancestral inbreeding in the grapevine cultivar Chardonnay.</title>
        <authorList>
            <person name="Roach M.J."/>
            <person name="Johnson D.L."/>
            <person name="Bohlmann J."/>
            <person name="van Vuuren H.J."/>
            <person name="Jones S.J."/>
            <person name="Pretorius I.S."/>
            <person name="Schmidt S.A."/>
            <person name="Borneman A.R."/>
        </authorList>
    </citation>
    <scope>NUCLEOTIDE SEQUENCE [LARGE SCALE GENOMIC DNA]</scope>
    <source>
        <strain evidence="4">cv. Chardonnay</strain>
        <tissue evidence="3">Leaf</tissue>
    </source>
</reference>
<dbReference type="PROSITE" id="PS50088">
    <property type="entry name" value="ANK_REPEAT"/>
    <property type="match status" value="1"/>
</dbReference>
<dbReference type="PANTHER" id="PTHR24121:SF22">
    <property type="entry name" value="PROTEIN ACCELERATED CELL DEATH 6-LIKE"/>
    <property type="match status" value="1"/>
</dbReference>
<feature type="region of interest" description="Disordered" evidence="2">
    <location>
        <begin position="134"/>
        <end position="168"/>
    </location>
</feature>
<dbReference type="PANTHER" id="PTHR24121">
    <property type="entry name" value="NO MECHANORECEPTOR POTENTIAL C, ISOFORM D-RELATED"/>
    <property type="match status" value="1"/>
</dbReference>
<evidence type="ECO:0000256" key="1">
    <source>
        <dbReference type="PROSITE-ProRule" id="PRU00023"/>
    </source>
</evidence>
<dbReference type="Proteomes" id="UP000288805">
    <property type="component" value="Unassembled WGS sequence"/>
</dbReference>
<dbReference type="Gene3D" id="1.25.40.20">
    <property type="entry name" value="Ankyrin repeat-containing domain"/>
    <property type="match status" value="1"/>
</dbReference>
<dbReference type="AlphaFoldDB" id="A0A438DN35"/>
<dbReference type="SUPFAM" id="SSF48403">
    <property type="entry name" value="Ankyrin repeat"/>
    <property type="match status" value="1"/>
</dbReference>
<dbReference type="Pfam" id="PF00023">
    <property type="entry name" value="Ank"/>
    <property type="match status" value="1"/>
</dbReference>
<gene>
    <name evidence="3" type="ORF">CK203_103159</name>
</gene>
<feature type="repeat" description="ANK" evidence="1">
    <location>
        <begin position="8"/>
        <end position="40"/>
    </location>
</feature>
<dbReference type="PROSITE" id="PS50297">
    <property type="entry name" value="ANK_REP_REGION"/>
    <property type="match status" value="1"/>
</dbReference>
<evidence type="ECO:0000256" key="2">
    <source>
        <dbReference type="SAM" id="MobiDB-lite"/>
    </source>
</evidence>
<dbReference type="InterPro" id="IPR036770">
    <property type="entry name" value="Ankyrin_rpt-contain_sf"/>
</dbReference>
<keyword evidence="1" id="KW-0040">ANK repeat</keyword>
<proteinExistence type="predicted"/>
<sequence length="168" mass="18860">MLRLTNKGGDTALHEAVRYNNSEVVKFLIMEDPEFAYSENIDGGTPLYMAAERGFGKLVEIIIDNTRTSPGYTGFTGRTVLHAAVIHKNTGRVRLSVFFFKIFLMKAFLNKDTVKVLLMVFIMVLKTGPDWPVQSVGPPAGHRTGSVRSLDRMETEPGLDRLNRRSNR</sequence>
<accession>A0A438DN35</accession>
<name>A0A438DN35_VITVI</name>
<organism evidence="3 4">
    <name type="scientific">Vitis vinifera</name>
    <name type="common">Grape</name>
    <dbReference type="NCBI Taxonomy" id="29760"/>
    <lineage>
        <taxon>Eukaryota</taxon>
        <taxon>Viridiplantae</taxon>
        <taxon>Streptophyta</taxon>
        <taxon>Embryophyta</taxon>
        <taxon>Tracheophyta</taxon>
        <taxon>Spermatophyta</taxon>
        <taxon>Magnoliopsida</taxon>
        <taxon>eudicotyledons</taxon>
        <taxon>Gunneridae</taxon>
        <taxon>Pentapetalae</taxon>
        <taxon>rosids</taxon>
        <taxon>Vitales</taxon>
        <taxon>Vitaceae</taxon>
        <taxon>Viteae</taxon>
        <taxon>Vitis</taxon>
    </lineage>
</organism>
<evidence type="ECO:0000313" key="3">
    <source>
        <dbReference type="EMBL" id="RVW36868.1"/>
    </source>
</evidence>
<dbReference type="InterPro" id="IPR002110">
    <property type="entry name" value="Ankyrin_rpt"/>
</dbReference>
<evidence type="ECO:0000313" key="4">
    <source>
        <dbReference type="Proteomes" id="UP000288805"/>
    </source>
</evidence>
<dbReference type="EMBL" id="QGNW01001555">
    <property type="protein sequence ID" value="RVW36868.1"/>
    <property type="molecule type" value="Genomic_DNA"/>
</dbReference>